<keyword evidence="1" id="KW-0143">Chaperone</keyword>
<reference evidence="4" key="1">
    <citation type="submission" date="2018-04" db="EMBL/GenBank/DDBJ databases">
        <title>Whole genome sequencing of Hypsizygus marmoreus.</title>
        <authorList>
            <person name="Choi I.-G."/>
            <person name="Min B."/>
            <person name="Kim J.-G."/>
            <person name="Kim S."/>
            <person name="Oh Y.-L."/>
            <person name="Kong W.-S."/>
            <person name="Park H."/>
            <person name="Jeong J."/>
            <person name="Song E.-S."/>
        </authorList>
    </citation>
    <scope>NUCLEOTIDE SEQUENCE [LARGE SCALE GENOMIC DNA]</scope>
    <source>
        <strain evidence="4">51987-8</strain>
    </source>
</reference>
<feature type="compositionally biased region" description="Gly residues" evidence="2">
    <location>
        <begin position="462"/>
        <end position="472"/>
    </location>
</feature>
<evidence type="ECO:0000256" key="2">
    <source>
        <dbReference type="SAM" id="MobiDB-lite"/>
    </source>
</evidence>
<dbReference type="PANTHER" id="PTHR44360">
    <property type="entry name" value="DNAJ HOMOLOG SUBFAMILY B MEMBER 9"/>
    <property type="match status" value="1"/>
</dbReference>
<comment type="caution">
    <text evidence="4">The sequence shown here is derived from an EMBL/GenBank/DDBJ whole genome shotgun (WGS) entry which is preliminary data.</text>
</comment>
<dbReference type="Proteomes" id="UP000076154">
    <property type="component" value="Unassembled WGS sequence"/>
</dbReference>
<feature type="compositionally biased region" description="Basic and acidic residues" evidence="2">
    <location>
        <begin position="445"/>
        <end position="454"/>
    </location>
</feature>
<feature type="compositionally biased region" description="Pro residues" evidence="2">
    <location>
        <begin position="476"/>
        <end position="485"/>
    </location>
</feature>
<feature type="region of interest" description="Disordered" evidence="2">
    <location>
        <begin position="327"/>
        <end position="390"/>
    </location>
</feature>
<keyword evidence="5" id="KW-1185">Reference proteome</keyword>
<dbReference type="EMBL" id="LUEZ02000041">
    <property type="protein sequence ID" value="RDB25090.1"/>
    <property type="molecule type" value="Genomic_DNA"/>
</dbReference>
<name>A0A369JV50_HYPMA</name>
<sequence length="496" mass="54145">MVSITGVMPLPLLSLIGWSIVPDQATKHILSLLHRFHVLPPPTPLTYRRQYALTFAAVVLTYLSYNLIDSARSMPPNFYQILSVNPTVDEQGLKAAFRQFARKSHPDRPGVGRDGEELFIMVRDVYEALKDPVVRFAYDRFGPDVLTWSQKCTTTRDYIHQGLLQSSGYHIVVGAFLVFWSFVGSSGPDPVAFWRYLLYATLFVAEISLILSPSPSAAPSASSSFSFLSPSTTGLRGLATTYTTHTLLHTLFPQRINHQHILFLHQLFLFLSIALSRVVPVLIAAFAPAEPNAAFNQEVLQNVANLVAVADRETSISVHTLLHSIGSPPSSLSSLGTNDTQPHEGISSLARPRPFEVPPSVLDLLASPSSPSSSSSLTEKETQNSHPLTLLTREMEELIIEANIKKEDGPLRSVWEAAVRRGRRRAQSEGAMGESDALGEEDGNEKEGGKERNFWEAPGTVDGNGDGGGGIVIPGMTPPSTPPPRNGSSRGRRGSY</sequence>
<evidence type="ECO:0000256" key="1">
    <source>
        <dbReference type="ARBA" id="ARBA00023186"/>
    </source>
</evidence>
<dbReference type="InParanoid" id="A0A369JV50"/>
<dbReference type="GO" id="GO:0051087">
    <property type="term" value="F:protein-folding chaperone binding"/>
    <property type="evidence" value="ECO:0007669"/>
    <property type="project" value="TreeGrafter"/>
</dbReference>
<dbReference type="Pfam" id="PF00226">
    <property type="entry name" value="DnaJ"/>
    <property type="match status" value="1"/>
</dbReference>
<dbReference type="CDD" id="cd06257">
    <property type="entry name" value="DnaJ"/>
    <property type="match status" value="1"/>
</dbReference>
<dbReference type="InterPro" id="IPR051948">
    <property type="entry name" value="Hsp70_co-chaperone_J-domain"/>
</dbReference>
<feature type="domain" description="J" evidence="3">
    <location>
        <begin position="77"/>
        <end position="142"/>
    </location>
</feature>
<dbReference type="STRING" id="39966.A0A369JV50"/>
<dbReference type="GO" id="GO:0036503">
    <property type="term" value="P:ERAD pathway"/>
    <property type="evidence" value="ECO:0007669"/>
    <property type="project" value="TreeGrafter"/>
</dbReference>
<feature type="compositionally biased region" description="Low complexity" evidence="2">
    <location>
        <begin position="358"/>
        <end position="377"/>
    </location>
</feature>
<gene>
    <name evidence="4" type="ORF">Hypma_007420</name>
</gene>
<evidence type="ECO:0000313" key="5">
    <source>
        <dbReference type="Proteomes" id="UP000076154"/>
    </source>
</evidence>
<dbReference type="OrthoDB" id="10250354at2759"/>
<proteinExistence type="predicted"/>
<evidence type="ECO:0000259" key="3">
    <source>
        <dbReference type="PROSITE" id="PS50076"/>
    </source>
</evidence>
<dbReference type="PROSITE" id="PS50076">
    <property type="entry name" value="DNAJ_2"/>
    <property type="match status" value="1"/>
</dbReference>
<evidence type="ECO:0000313" key="4">
    <source>
        <dbReference type="EMBL" id="RDB25090.1"/>
    </source>
</evidence>
<dbReference type="GO" id="GO:0005783">
    <property type="term" value="C:endoplasmic reticulum"/>
    <property type="evidence" value="ECO:0007669"/>
    <property type="project" value="TreeGrafter"/>
</dbReference>
<dbReference type="PANTHER" id="PTHR44360:SF1">
    <property type="entry name" value="DNAJ HOMOLOG SUBFAMILY B MEMBER 9"/>
    <property type="match status" value="1"/>
</dbReference>
<feature type="compositionally biased region" description="Low complexity" evidence="2">
    <location>
        <begin position="327"/>
        <end position="336"/>
    </location>
</feature>
<dbReference type="AlphaFoldDB" id="A0A369JV50"/>
<dbReference type="GO" id="GO:0051787">
    <property type="term" value="F:misfolded protein binding"/>
    <property type="evidence" value="ECO:0007669"/>
    <property type="project" value="TreeGrafter"/>
</dbReference>
<accession>A0A369JV50</accession>
<dbReference type="InterPro" id="IPR036869">
    <property type="entry name" value="J_dom_sf"/>
</dbReference>
<dbReference type="PRINTS" id="PR00625">
    <property type="entry name" value="JDOMAIN"/>
</dbReference>
<feature type="region of interest" description="Disordered" evidence="2">
    <location>
        <begin position="422"/>
        <end position="496"/>
    </location>
</feature>
<organism evidence="4 5">
    <name type="scientific">Hypsizygus marmoreus</name>
    <name type="common">White beech mushroom</name>
    <name type="synonym">Agaricus marmoreus</name>
    <dbReference type="NCBI Taxonomy" id="39966"/>
    <lineage>
        <taxon>Eukaryota</taxon>
        <taxon>Fungi</taxon>
        <taxon>Dikarya</taxon>
        <taxon>Basidiomycota</taxon>
        <taxon>Agaricomycotina</taxon>
        <taxon>Agaricomycetes</taxon>
        <taxon>Agaricomycetidae</taxon>
        <taxon>Agaricales</taxon>
        <taxon>Tricholomatineae</taxon>
        <taxon>Lyophyllaceae</taxon>
        <taxon>Hypsizygus</taxon>
    </lineage>
</organism>
<dbReference type="SMART" id="SM00271">
    <property type="entry name" value="DnaJ"/>
    <property type="match status" value="1"/>
</dbReference>
<dbReference type="Gene3D" id="1.10.287.110">
    <property type="entry name" value="DnaJ domain"/>
    <property type="match status" value="1"/>
</dbReference>
<protein>
    <recommendedName>
        <fullName evidence="3">J domain-containing protein</fullName>
    </recommendedName>
</protein>
<dbReference type="SUPFAM" id="SSF46565">
    <property type="entry name" value="Chaperone J-domain"/>
    <property type="match status" value="1"/>
</dbReference>
<dbReference type="InterPro" id="IPR001623">
    <property type="entry name" value="DnaJ_domain"/>
</dbReference>